<accession>A0A8S5PCC9</accession>
<organism evidence="1">
    <name type="scientific">Siphoviridae sp. ctc6d98</name>
    <dbReference type="NCBI Taxonomy" id="2825569"/>
    <lineage>
        <taxon>Viruses</taxon>
        <taxon>Duplodnaviria</taxon>
        <taxon>Heunggongvirae</taxon>
        <taxon>Uroviricota</taxon>
        <taxon>Caudoviricetes</taxon>
    </lineage>
</organism>
<keyword evidence="1" id="KW-0378">Hydrolase</keyword>
<protein>
    <submittedName>
        <fullName evidence="1">Endonuclease</fullName>
    </submittedName>
</protein>
<dbReference type="Pfam" id="PF06356">
    <property type="entry name" value="DUF1064"/>
    <property type="match status" value="1"/>
</dbReference>
<dbReference type="GO" id="GO:0004519">
    <property type="term" value="F:endonuclease activity"/>
    <property type="evidence" value="ECO:0007669"/>
    <property type="project" value="UniProtKB-KW"/>
</dbReference>
<sequence>MSKYHNRKTTLPTGETFDSQREALRYTHLAFLAKTGYITDLKRQVKFTLIPKQRLKSGKALRECAYVADFTYTDTRTGEHIVEDVKGHRTPEYIIKKKLMLHLYGIEVTET</sequence>
<dbReference type="InterPro" id="IPR009414">
    <property type="entry name" value="DUF1064"/>
</dbReference>
<keyword evidence="1" id="KW-0540">Nuclease</keyword>
<name>A0A8S5PCC9_9CAUD</name>
<proteinExistence type="predicted"/>
<evidence type="ECO:0000313" key="1">
    <source>
        <dbReference type="EMBL" id="DAE04344.1"/>
    </source>
</evidence>
<keyword evidence="1" id="KW-0255">Endonuclease</keyword>
<reference evidence="1" key="1">
    <citation type="journal article" date="2021" name="Proc. Natl. Acad. Sci. U.S.A.">
        <title>A Catalog of Tens of Thousands of Viruses from Human Metagenomes Reveals Hidden Associations with Chronic Diseases.</title>
        <authorList>
            <person name="Tisza M.J."/>
            <person name="Buck C.B."/>
        </authorList>
    </citation>
    <scope>NUCLEOTIDE SEQUENCE</scope>
    <source>
        <strain evidence="1">Ctc6d98</strain>
    </source>
</reference>
<dbReference type="EMBL" id="BK015386">
    <property type="protein sequence ID" value="DAE04344.1"/>
    <property type="molecule type" value="Genomic_DNA"/>
</dbReference>